<protein>
    <submittedName>
        <fullName evidence="9">Sodium:alanine symporter family protein</fullName>
    </submittedName>
</protein>
<comment type="caution">
    <text evidence="9">The sequence shown here is derived from an EMBL/GenBank/DDBJ whole genome shotgun (WGS) entry which is preliminary data.</text>
</comment>
<dbReference type="Pfam" id="PF01235">
    <property type="entry name" value="Na_Ala_symp"/>
    <property type="match status" value="1"/>
</dbReference>
<feature type="transmembrane region" description="Helical" evidence="8">
    <location>
        <begin position="393"/>
        <end position="414"/>
    </location>
</feature>
<evidence type="ECO:0000256" key="1">
    <source>
        <dbReference type="ARBA" id="ARBA00004651"/>
    </source>
</evidence>
<keyword evidence="3 8" id="KW-0813">Transport</keyword>
<dbReference type="RefSeq" id="WP_179940569.1">
    <property type="nucleotide sequence ID" value="NZ_JACBYF010000003.1"/>
</dbReference>
<evidence type="ECO:0000313" key="10">
    <source>
        <dbReference type="Proteomes" id="UP000531840"/>
    </source>
</evidence>
<name>A0ABX2T236_9BACL</name>
<comment type="subcellular location">
    <subcellularLocation>
        <location evidence="1 8">Cell membrane</location>
        <topology evidence="1 8">Multi-pass membrane protein</topology>
    </subcellularLocation>
</comment>
<keyword evidence="6 8" id="KW-1133">Transmembrane helix</keyword>
<feature type="transmembrane region" description="Helical" evidence="8">
    <location>
        <begin position="64"/>
        <end position="94"/>
    </location>
</feature>
<comment type="similarity">
    <text evidence="2 8">Belongs to the alanine or glycine:cation symporter (AGCS) (TC 2.A.25) family.</text>
</comment>
<accession>A0ABX2T236</accession>
<evidence type="ECO:0000256" key="7">
    <source>
        <dbReference type="ARBA" id="ARBA00023136"/>
    </source>
</evidence>
<keyword evidence="10" id="KW-1185">Reference proteome</keyword>
<feature type="transmembrane region" description="Helical" evidence="8">
    <location>
        <begin position="305"/>
        <end position="326"/>
    </location>
</feature>
<keyword evidence="5 8" id="KW-0812">Transmembrane</keyword>
<dbReference type="PANTHER" id="PTHR30330">
    <property type="entry name" value="AGSS FAMILY TRANSPORTER, SODIUM-ALANINE"/>
    <property type="match status" value="1"/>
</dbReference>
<dbReference type="PRINTS" id="PR00175">
    <property type="entry name" value="NAALASMPORT"/>
</dbReference>
<keyword evidence="7 8" id="KW-0472">Membrane</keyword>
<evidence type="ECO:0000256" key="8">
    <source>
        <dbReference type="RuleBase" id="RU363064"/>
    </source>
</evidence>
<reference evidence="9 10" key="1">
    <citation type="submission" date="2020-07" db="EMBL/GenBank/DDBJ databases">
        <title>MOT database genomes.</title>
        <authorList>
            <person name="Joseph S."/>
            <person name="Aduse-Opoku J."/>
            <person name="Hashim A."/>
            <person name="Wade W."/>
            <person name="Curtis M."/>
        </authorList>
    </citation>
    <scope>NUCLEOTIDE SEQUENCE [LARGE SCALE GENOMIC DNA]</scope>
    <source>
        <strain evidence="9 10">CIP 106318</strain>
    </source>
</reference>
<evidence type="ECO:0000256" key="3">
    <source>
        <dbReference type="ARBA" id="ARBA00022448"/>
    </source>
</evidence>
<feature type="transmembrane region" description="Helical" evidence="8">
    <location>
        <begin position="346"/>
        <end position="373"/>
    </location>
</feature>
<keyword evidence="8" id="KW-0769">Symport</keyword>
<keyword evidence="4 8" id="KW-1003">Cell membrane</keyword>
<feature type="transmembrane region" description="Helical" evidence="8">
    <location>
        <begin position="239"/>
        <end position="266"/>
    </location>
</feature>
<evidence type="ECO:0000313" key="9">
    <source>
        <dbReference type="EMBL" id="NYS47081.1"/>
    </source>
</evidence>
<feature type="transmembrane region" description="Helical" evidence="8">
    <location>
        <begin position="420"/>
        <end position="440"/>
    </location>
</feature>
<proteinExistence type="inferred from homology"/>
<dbReference type="Gene3D" id="1.20.1740.10">
    <property type="entry name" value="Amino acid/polyamine transporter I"/>
    <property type="match status" value="1"/>
</dbReference>
<evidence type="ECO:0000256" key="2">
    <source>
        <dbReference type="ARBA" id="ARBA00009261"/>
    </source>
</evidence>
<feature type="transmembrane region" description="Helical" evidence="8">
    <location>
        <begin position="100"/>
        <end position="123"/>
    </location>
</feature>
<sequence>MENFSNWLSVVNDFMWTYFLIALIIVTGIYFTFSTKFVQFTYLKEMFRLIKEKPIKNADGEQKGVSAFQAFTISAASRVGTGTIAGVAIAIALGGPGSVFWMWVMAFFGGASSFAESTLAQVYKIKDRKGLFRGGPAYYMEKGLGQKWMGVLFAFVISITYGFAFNSVQANTIAQSLHIYDVDSKIVGGLLAVLTVFVIFGGVTKIVKITQWLVPVMALIYLFIVLVIMIINYDKVPGLIAQIFNAAFGLEQVGGGVIGMGTAILLGIKRGMFTNEAGLGSTPNAAATAESTHPAKQGFIQTLGVYFDTCLVCTATAFLILLYPGLEFGNGKLKGIQLTQAALTSQIGSIGSIFLIIAIFLFGYSSVIGNYYYGETNIQYLIPKKWAVNIYRVLVCGFVYLGSVADLEIVWGAADVTMGIMVVLNLIAVIGLSGVVYIVLKDYVSQYKKGLEPQFYIGNLPIKISNADCWNKKPEKEIKIQK</sequence>
<organism evidence="9 10">
    <name type="scientific">Gemelliphila palaticanis</name>
    <dbReference type="NCBI Taxonomy" id="81950"/>
    <lineage>
        <taxon>Bacteria</taxon>
        <taxon>Bacillati</taxon>
        <taxon>Bacillota</taxon>
        <taxon>Bacilli</taxon>
        <taxon>Bacillales</taxon>
        <taxon>Gemellaceae</taxon>
        <taxon>Gemelliphila</taxon>
    </lineage>
</organism>
<evidence type="ECO:0000256" key="4">
    <source>
        <dbReference type="ARBA" id="ARBA00022475"/>
    </source>
</evidence>
<dbReference type="NCBIfam" id="TIGR00835">
    <property type="entry name" value="agcS"/>
    <property type="match status" value="1"/>
</dbReference>
<dbReference type="Proteomes" id="UP000531840">
    <property type="component" value="Unassembled WGS sequence"/>
</dbReference>
<feature type="transmembrane region" description="Helical" evidence="8">
    <location>
        <begin position="148"/>
        <end position="166"/>
    </location>
</feature>
<dbReference type="PANTHER" id="PTHR30330:SF1">
    <property type="entry name" value="AMINO-ACID CARRIER PROTEIN ALST"/>
    <property type="match status" value="1"/>
</dbReference>
<gene>
    <name evidence="9" type="ORF">HZY85_02590</name>
</gene>
<dbReference type="EMBL" id="JACBYF010000003">
    <property type="protein sequence ID" value="NYS47081.1"/>
    <property type="molecule type" value="Genomic_DNA"/>
</dbReference>
<dbReference type="InterPro" id="IPR001463">
    <property type="entry name" value="Na/Ala_symport"/>
</dbReference>
<feature type="transmembrane region" description="Helical" evidence="8">
    <location>
        <begin position="15"/>
        <end position="43"/>
    </location>
</feature>
<evidence type="ECO:0000256" key="6">
    <source>
        <dbReference type="ARBA" id="ARBA00022989"/>
    </source>
</evidence>
<feature type="transmembrane region" description="Helical" evidence="8">
    <location>
        <begin position="186"/>
        <end position="203"/>
    </location>
</feature>
<feature type="transmembrane region" description="Helical" evidence="8">
    <location>
        <begin position="212"/>
        <end position="233"/>
    </location>
</feature>
<evidence type="ECO:0000256" key="5">
    <source>
        <dbReference type="ARBA" id="ARBA00022692"/>
    </source>
</evidence>